<dbReference type="AlphaFoldDB" id="A0A9D4N1E6"/>
<accession>A0A9D4N1E6</accession>
<gene>
    <name evidence="1" type="ORF">DPMN_010376</name>
</gene>
<keyword evidence="2" id="KW-1185">Reference proteome</keyword>
<dbReference type="EMBL" id="JAIWYP010000001">
    <property type="protein sequence ID" value="KAH3886371.1"/>
    <property type="molecule type" value="Genomic_DNA"/>
</dbReference>
<reference evidence="1" key="1">
    <citation type="journal article" date="2019" name="bioRxiv">
        <title>The Genome of the Zebra Mussel, Dreissena polymorpha: A Resource for Invasive Species Research.</title>
        <authorList>
            <person name="McCartney M.A."/>
            <person name="Auch B."/>
            <person name="Kono T."/>
            <person name="Mallez S."/>
            <person name="Zhang Y."/>
            <person name="Obille A."/>
            <person name="Becker A."/>
            <person name="Abrahante J.E."/>
            <person name="Garbe J."/>
            <person name="Badalamenti J.P."/>
            <person name="Herman A."/>
            <person name="Mangelson H."/>
            <person name="Liachko I."/>
            <person name="Sullivan S."/>
            <person name="Sone E.D."/>
            <person name="Koren S."/>
            <person name="Silverstein K.A.T."/>
            <person name="Beckman K.B."/>
            <person name="Gohl D.M."/>
        </authorList>
    </citation>
    <scope>NUCLEOTIDE SEQUENCE</scope>
    <source>
        <strain evidence="1">Duluth1</strain>
        <tissue evidence="1">Whole animal</tissue>
    </source>
</reference>
<name>A0A9D4N1E6_DREPO</name>
<reference evidence="1" key="2">
    <citation type="submission" date="2020-11" db="EMBL/GenBank/DDBJ databases">
        <authorList>
            <person name="McCartney M.A."/>
            <person name="Auch B."/>
            <person name="Kono T."/>
            <person name="Mallez S."/>
            <person name="Becker A."/>
            <person name="Gohl D.M."/>
            <person name="Silverstein K.A.T."/>
            <person name="Koren S."/>
            <person name="Bechman K.B."/>
            <person name="Herman A."/>
            <person name="Abrahante J.E."/>
            <person name="Garbe J."/>
        </authorList>
    </citation>
    <scope>NUCLEOTIDE SEQUENCE</scope>
    <source>
        <strain evidence="1">Duluth1</strain>
        <tissue evidence="1">Whole animal</tissue>
    </source>
</reference>
<sequence>MYGNDSVHNNSYVTMTLPSLTAHHITDTCNDVRREARAFEDSRAKRVLGRSYLVSHIVMFETSSLMIR</sequence>
<evidence type="ECO:0000313" key="2">
    <source>
        <dbReference type="Proteomes" id="UP000828390"/>
    </source>
</evidence>
<protein>
    <submittedName>
        <fullName evidence="1">Uncharacterized protein</fullName>
    </submittedName>
</protein>
<comment type="caution">
    <text evidence="1">The sequence shown here is derived from an EMBL/GenBank/DDBJ whole genome shotgun (WGS) entry which is preliminary data.</text>
</comment>
<proteinExistence type="predicted"/>
<organism evidence="1 2">
    <name type="scientific">Dreissena polymorpha</name>
    <name type="common">Zebra mussel</name>
    <name type="synonym">Mytilus polymorpha</name>
    <dbReference type="NCBI Taxonomy" id="45954"/>
    <lineage>
        <taxon>Eukaryota</taxon>
        <taxon>Metazoa</taxon>
        <taxon>Spiralia</taxon>
        <taxon>Lophotrochozoa</taxon>
        <taxon>Mollusca</taxon>
        <taxon>Bivalvia</taxon>
        <taxon>Autobranchia</taxon>
        <taxon>Heteroconchia</taxon>
        <taxon>Euheterodonta</taxon>
        <taxon>Imparidentia</taxon>
        <taxon>Neoheterodontei</taxon>
        <taxon>Myida</taxon>
        <taxon>Dreissenoidea</taxon>
        <taxon>Dreissenidae</taxon>
        <taxon>Dreissena</taxon>
    </lineage>
</organism>
<dbReference type="Proteomes" id="UP000828390">
    <property type="component" value="Unassembled WGS sequence"/>
</dbReference>
<evidence type="ECO:0000313" key="1">
    <source>
        <dbReference type="EMBL" id="KAH3886371.1"/>
    </source>
</evidence>